<reference evidence="2" key="1">
    <citation type="submission" date="2025-08" db="UniProtKB">
        <authorList>
            <consortium name="Ensembl"/>
        </authorList>
    </citation>
    <scope>IDENTIFICATION</scope>
</reference>
<evidence type="ECO:0000313" key="3">
    <source>
        <dbReference type="Proteomes" id="UP000694393"/>
    </source>
</evidence>
<keyword evidence="3" id="KW-1185">Reference proteome</keyword>
<dbReference type="Ensembl" id="ENSPCET00000023573.1">
    <property type="protein sequence ID" value="ENSPCEP00000022812.1"/>
    <property type="gene ID" value="ENSPCEG00000017382.1"/>
</dbReference>
<organism evidence="2 3">
    <name type="scientific">Pelusios castaneus</name>
    <name type="common">West African mud turtle</name>
    <dbReference type="NCBI Taxonomy" id="367368"/>
    <lineage>
        <taxon>Eukaryota</taxon>
        <taxon>Metazoa</taxon>
        <taxon>Chordata</taxon>
        <taxon>Craniata</taxon>
        <taxon>Vertebrata</taxon>
        <taxon>Euteleostomi</taxon>
        <taxon>Archelosauria</taxon>
        <taxon>Testudinata</taxon>
        <taxon>Testudines</taxon>
        <taxon>Pleurodira</taxon>
        <taxon>Pelomedusidae</taxon>
        <taxon>Pelusios</taxon>
    </lineage>
</organism>
<feature type="region of interest" description="Disordered" evidence="1">
    <location>
        <begin position="33"/>
        <end position="61"/>
    </location>
</feature>
<name>A0A8C8SRR9_9SAUR</name>
<evidence type="ECO:0000256" key="1">
    <source>
        <dbReference type="SAM" id="MobiDB-lite"/>
    </source>
</evidence>
<dbReference type="Proteomes" id="UP000694393">
    <property type="component" value="Unplaced"/>
</dbReference>
<sequence>MSMDGTKEMLWAGVALCCLPSKLSQEWRGLRGKEKTPVGHGQPWEGNRLLSFPAPGKRPVC</sequence>
<accession>A0A8C8SRR9</accession>
<dbReference type="AlphaFoldDB" id="A0A8C8SRR9"/>
<reference evidence="2" key="2">
    <citation type="submission" date="2025-09" db="UniProtKB">
        <authorList>
            <consortium name="Ensembl"/>
        </authorList>
    </citation>
    <scope>IDENTIFICATION</scope>
</reference>
<evidence type="ECO:0000313" key="2">
    <source>
        <dbReference type="Ensembl" id="ENSPCEP00000022812.1"/>
    </source>
</evidence>
<protein>
    <submittedName>
        <fullName evidence="2">Uncharacterized protein</fullName>
    </submittedName>
</protein>
<proteinExistence type="predicted"/>